<comment type="subcellular location">
    <subcellularLocation>
        <location evidence="1">Membrane</location>
        <topology evidence="1">Single-pass membrane protein</topology>
    </subcellularLocation>
</comment>
<dbReference type="FunFam" id="2.10.25.10:FF:000079">
    <property type="entry name" value="Attractin like 1"/>
    <property type="match status" value="1"/>
</dbReference>
<evidence type="ECO:0000313" key="18">
    <source>
        <dbReference type="Proteomes" id="UP000438429"/>
    </source>
</evidence>
<feature type="disulfide bond" evidence="13">
    <location>
        <begin position="163"/>
        <end position="172"/>
    </location>
</feature>
<keyword evidence="4" id="KW-0812">Transmembrane</keyword>
<evidence type="ECO:0000256" key="4">
    <source>
        <dbReference type="ARBA" id="ARBA00022692"/>
    </source>
</evidence>
<organism evidence="17 18">
    <name type="scientific">Scophthalmus maximus</name>
    <name type="common">Turbot</name>
    <name type="synonym">Psetta maxima</name>
    <dbReference type="NCBI Taxonomy" id="52904"/>
    <lineage>
        <taxon>Eukaryota</taxon>
        <taxon>Metazoa</taxon>
        <taxon>Chordata</taxon>
        <taxon>Craniata</taxon>
        <taxon>Vertebrata</taxon>
        <taxon>Euteleostomi</taxon>
        <taxon>Actinopterygii</taxon>
        <taxon>Neopterygii</taxon>
        <taxon>Teleostei</taxon>
        <taxon>Neoteleostei</taxon>
        <taxon>Acanthomorphata</taxon>
        <taxon>Carangaria</taxon>
        <taxon>Pleuronectiformes</taxon>
        <taxon>Pleuronectoidei</taxon>
        <taxon>Scophthalmidae</taxon>
        <taxon>Scophthalmus</taxon>
    </lineage>
</organism>
<dbReference type="GO" id="GO:0016020">
    <property type="term" value="C:membrane"/>
    <property type="evidence" value="ECO:0007669"/>
    <property type="project" value="UniProtKB-SubCell"/>
</dbReference>
<dbReference type="Pfam" id="PF24981">
    <property type="entry name" value="Beta-prop_ATRN-LZTR1"/>
    <property type="match status" value="1"/>
</dbReference>
<dbReference type="InterPro" id="IPR016187">
    <property type="entry name" value="CTDL_fold"/>
</dbReference>
<keyword evidence="6" id="KW-0430">Lectin</keyword>
<evidence type="ECO:0000256" key="1">
    <source>
        <dbReference type="ARBA" id="ARBA00004167"/>
    </source>
</evidence>
<evidence type="ECO:0000256" key="11">
    <source>
        <dbReference type="ARBA" id="ARBA00023180"/>
    </source>
</evidence>
<evidence type="ECO:0000313" key="17">
    <source>
        <dbReference type="EMBL" id="KAF0027948.1"/>
    </source>
</evidence>
<keyword evidence="5" id="KW-0732">Signal</keyword>
<evidence type="ECO:0000259" key="15">
    <source>
        <dbReference type="PROSITE" id="PS50026"/>
    </source>
</evidence>
<dbReference type="InterPro" id="IPR000859">
    <property type="entry name" value="CUB_dom"/>
</dbReference>
<feature type="disulfide bond" evidence="13">
    <location>
        <begin position="138"/>
        <end position="148"/>
    </location>
</feature>
<evidence type="ECO:0000256" key="6">
    <source>
        <dbReference type="ARBA" id="ARBA00022734"/>
    </source>
</evidence>
<dbReference type="SUPFAM" id="SSF49854">
    <property type="entry name" value="Spermadhesin, CUB domain"/>
    <property type="match status" value="1"/>
</dbReference>
<dbReference type="InterPro" id="IPR035914">
    <property type="entry name" value="Sperma_CUB_dom_sf"/>
</dbReference>
<keyword evidence="3 13" id="KW-0245">EGF-like domain</keyword>
<feature type="domain" description="EGF-like" evidence="15">
    <location>
        <begin position="134"/>
        <end position="173"/>
    </location>
</feature>
<dbReference type="SMART" id="SM00042">
    <property type="entry name" value="CUB"/>
    <property type="match status" value="1"/>
</dbReference>
<dbReference type="Gene3D" id="3.10.100.10">
    <property type="entry name" value="Mannose-Binding Protein A, subunit A"/>
    <property type="match status" value="1"/>
</dbReference>
<dbReference type="AlphaFoldDB" id="A0A6A4S6W7"/>
<dbReference type="InterPro" id="IPR000742">
    <property type="entry name" value="EGF"/>
</dbReference>
<dbReference type="Gene3D" id="2.120.10.80">
    <property type="entry name" value="Kelch-type beta propeller"/>
    <property type="match status" value="2"/>
</dbReference>
<evidence type="ECO:0000256" key="10">
    <source>
        <dbReference type="ARBA" id="ARBA00023157"/>
    </source>
</evidence>
<dbReference type="InterPro" id="IPR002165">
    <property type="entry name" value="Plexin_repeat"/>
</dbReference>
<feature type="domain" description="C-type lectin" evidence="16">
    <location>
        <begin position="768"/>
        <end position="884"/>
    </location>
</feature>
<evidence type="ECO:0000256" key="13">
    <source>
        <dbReference type="PROSITE-ProRule" id="PRU00076"/>
    </source>
</evidence>
<keyword evidence="2" id="KW-0880">Kelch repeat</keyword>
<evidence type="ECO:0000256" key="7">
    <source>
        <dbReference type="ARBA" id="ARBA00022737"/>
    </source>
</evidence>
<dbReference type="InterPro" id="IPR015915">
    <property type="entry name" value="Kelch-typ_b-propeller"/>
</dbReference>
<dbReference type="Proteomes" id="UP000438429">
    <property type="component" value="Unassembled WGS sequence"/>
</dbReference>
<evidence type="ECO:0000256" key="2">
    <source>
        <dbReference type="ARBA" id="ARBA00022441"/>
    </source>
</evidence>
<dbReference type="Pfam" id="PF24973">
    <property type="entry name" value="EGF_LMN_ATRN"/>
    <property type="match status" value="1"/>
</dbReference>
<dbReference type="PANTHER" id="PTHR46376:SF2">
    <property type="entry name" value="DISTRACTED, ISOFORM B"/>
    <property type="match status" value="1"/>
</dbReference>
<keyword evidence="10 13" id="KW-1015">Disulfide bond</keyword>
<proteinExistence type="predicted"/>
<dbReference type="SUPFAM" id="SSF117281">
    <property type="entry name" value="Kelch motif"/>
    <property type="match status" value="1"/>
</dbReference>
<dbReference type="SUPFAM" id="SSF57196">
    <property type="entry name" value="EGF/Laminin"/>
    <property type="match status" value="1"/>
</dbReference>
<dbReference type="FunFam" id="2.60.120.290:FF:000008">
    <property type="entry name" value="Attractin like 1"/>
    <property type="match status" value="1"/>
</dbReference>
<comment type="caution">
    <text evidence="17">The sequence shown here is derived from an EMBL/GenBank/DDBJ whole genome shotgun (WGS) entry which is preliminary data.</text>
</comment>
<evidence type="ECO:0000259" key="16">
    <source>
        <dbReference type="PROSITE" id="PS50041"/>
    </source>
</evidence>
<evidence type="ECO:0008006" key="19">
    <source>
        <dbReference type="Google" id="ProtNLM"/>
    </source>
</evidence>
<dbReference type="SUPFAM" id="SSF56436">
    <property type="entry name" value="C-type lectin-like"/>
    <property type="match status" value="1"/>
</dbReference>
<dbReference type="CDD" id="cd00041">
    <property type="entry name" value="CUB"/>
    <property type="match status" value="1"/>
</dbReference>
<dbReference type="SMART" id="SM00034">
    <property type="entry name" value="CLECT"/>
    <property type="match status" value="1"/>
</dbReference>
<dbReference type="PROSITE" id="PS00022">
    <property type="entry name" value="EGF_1"/>
    <property type="match status" value="1"/>
</dbReference>
<dbReference type="InterPro" id="IPR051568">
    <property type="entry name" value="LZTR1/Attractin"/>
</dbReference>
<name>A0A6A4S6W7_SCOMX</name>
<keyword evidence="9" id="KW-0472">Membrane</keyword>
<feature type="domain" description="CUB" evidence="14">
    <location>
        <begin position="37"/>
        <end position="136"/>
    </location>
</feature>
<dbReference type="PROSITE" id="PS01248">
    <property type="entry name" value="EGF_LAM_1"/>
    <property type="match status" value="1"/>
</dbReference>
<dbReference type="FunFam" id="2.10.25.10:FF:000164">
    <property type="entry name" value="Attractin like 1"/>
    <property type="match status" value="1"/>
</dbReference>
<dbReference type="Gene3D" id="2.10.25.10">
    <property type="entry name" value="Laminin"/>
    <property type="match status" value="2"/>
</dbReference>
<dbReference type="InterPro" id="IPR016201">
    <property type="entry name" value="PSI"/>
</dbReference>
<comment type="caution">
    <text evidence="13">Lacks conserved residue(s) required for the propagation of feature annotation.</text>
</comment>
<dbReference type="EMBL" id="VEVO01000018">
    <property type="protein sequence ID" value="KAF0027948.1"/>
    <property type="molecule type" value="Genomic_DNA"/>
</dbReference>
<evidence type="ECO:0000256" key="5">
    <source>
        <dbReference type="ARBA" id="ARBA00022729"/>
    </source>
</evidence>
<dbReference type="InterPro" id="IPR056737">
    <property type="entry name" value="Beta-prop_ATRN-MKLN-like"/>
</dbReference>
<dbReference type="Gene3D" id="2.60.120.290">
    <property type="entry name" value="Spermadhesin, CUB domain"/>
    <property type="match status" value="1"/>
</dbReference>
<dbReference type="SMART" id="SM00423">
    <property type="entry name" value="PSI"/>
    <property type="match status" value="3"/>
</dbReference>
<dbReference type="InterPro" id="IPR016186">
    <property type="entry name" value="C-type_lectin-like/link_sf"/>
</dbReference>
<dbReference type="PROSITE" id="PS50041">
    <property type="entry name" value="C_TYPE_LECTIN_2"/>
    <property type="match status" value="1"/>
</dbReference>
<keyword evidence="11" id="KW-0325">Glycoprotein</keyword>
<accession>A0A6A4S6W7</accession>
<protein>
    <recommendedName>
        <fullName evidence="19">Attractin-like protein 1</fullName>
    </recommendedName>
</protein>
<dbReference type="InterPro" id="IPR056863">
    <property type="entry name" value="LMN_ATRN_NET-like_EGF"/>
</dbReference>
<dbReference type="PANTHER" id="PTHR46376">
    <property type="entry name" value="LEUCINE-ZIPPER-LIKE TRANSCRIPTIONAL REGULATOR 1"/>
    <property type="match status" value="1"/>
</dbReference>
<gene>
    <name evidence="17" type="ORF">F2P81_020689</name>
</gene>
<evidence type="ECO:0000256" key="12">
    <source>
        <dbReference type="ARBA" id="ARBA00023292"/>
    </source>
</evidence>
<dbReference type="GO" id="GO:0030246">
    <property type="term" value="F:carbohydrate binding"/>
    <property type="evidence" value="ECO:0007669"/>
    <property type="project" value="UniProtKB-KW"/>
</dbReference>
<evidence type="ECO:0000256" key="8">
    <source>
        <dbReference type="ARBA" id="ARBA00022989"/>
    </source>
</evidence>
<dbReference type="CDD" id="cd00055">
    <property type="entry name" value="EGF_Lam"/>
    <property type="match status" value="1"/>
</dbReference>
<dbReference type="InterPro" id="IPR002049">
    <property type="entry name" value="LE_dom"/>
</dbReference>
<keyword evidence="8" id="KW-1133">Transmembrane helix</keyword>
<dbReference type="Pfam" id="PF00431">
    <property type="entry name" value="CUB"/>
    <property type="match status" value="1"/>
</dbReference>
<dbReference type="GO" id="GO:0005794">
    <property type="term" value="C:Golgi apparatus"/>
    <property type="evidence" value="ECO:0007669"/>
    <property type="project" value="TreeGrafter"/>
</dbReference>
<dbReference type="PROSITE" id="PS01180">
    <property type="entry name" value="CUB"/>
    <property type="match status" value="1"/>
</dbReference>
<evidence type="ECO:0000256" key="3">
    <source>
        <dbReference type="ARBA" id="ARBA00022536"/>
    </source>
</evidence>
<sequence length="1137" mass="124285">MIRYGDATLRTAATTDNASSLIFLLLTDLSGSLTDGPVNYKYRTKCTWLIEGYPNAALRLRFNHFATECSWDHVYVYDGDSIYAPLIAVFSGLVVPETGGNETVPEVVTTSGYALLHFFSDAAYNLTGFTIAYSINSCPNNCSGHGRCSAAPSAASGPAYCECEDYWKGDACDIPYCRGNCGSPDHGYCDLTGEKLCVCNDSWQVIVPSFNHSVVTSNEANTTEELLLFIINMKRERDEGKRRKDAAAVVLLFVTPVVMINDMTLCQNENRCNILGNHVSFANTLLLQQHIAQQLNDTRFSNAVRRTRDVSEGPRAELPLKFRSACFSDNTISRRSGGFHRKPNYPQKSSPSWEKTVFVIKSGPDCSLSVPSTDAFWTLPSVKPSAQSSGRASHQALVRSGLMWVFGGFSFNYSNYHMVLNYNLESSTWDAVPASSGPLYRYGHSLALHQDDVYMFGGKLEAGAGNVTDELWVFNIPGRTWSPRKPSPAPPYALEGHTSHVAELDGGEPVMLIFFGYSPVYSYVNKVQEYNIRTNSWQVVSAGGAVVQGGYGHSSVLDESSGCVFVHGGYKALSNNKYGLVDHMYRYHVHSRTWLILRESGLARYLHSAALLSGTVLVFGGNTHNDTSLSNGAKCFSADFLAYDIACDEWTVLPRPALHRDVNRFGHSAVVSNGSMFIFGGFSGVLLNDVLVYTPPSCRAFSHRAACAAAGPGLRCHWVRAGCFPWEPEPPDLLLLPGPTCPPRPALLLVVAGAFSRFLSARIHTGASSEYCKHPDSYDNAQHYCKNLGGNIASLLTDKQVNFVLEELHKHQLQDKSLSPWVGLRKINVSYWGWEDASPFTNTSLRWSPGEPSDSGFCAYLERAHVAGLKANPCTATADGLICEKPAGSQQSPSARPCRTPCALRTSCANCTSQAMECMWCGSARRCVDSSAYVISFPYGQCLEWQTQDCTAQNCSGLRMCGECLERAECGWCGDPSNTGKGVCMEGSYRGPLKPANPRAGSRDRDMVLDQSLCSSDRGFNWAFIQCPACQCNGHSRCVNGSVCERCGNLTAGTHCQSCMAGYYGDPVNGGKCNACKCNSHASVCHVNTGKCFCTTKGIKGDQCQLTQMAFLQRLVCRCERPKLLAVWFCFSAVVNS</sequence>
<reference evidence="17 18" key="1">
    <citation type="submission" date="2019-06" db="EMBL/GenBank/DDBJ databases">
        <title>Draft genomes of female and male turbot (Scophthalmus maximus).</title>
        <authorList>
            <person name="Xu H."/>
            <person name="Xu X.-W."/>
            <person name="Shao C."/>
            <person name="Chen S."/>
        </authorList>
    </citation>
    <scope>NUCLEOTIDE SEQUENCE [LARGE SCALE GENOMIC DNA]</scope>
    <source>
        <strain evidence="17">Ysfricsl-2016a</strain>
        <tissue evidence="17">Blood</tissue>
    </source>
</reference>
<dbReference type="InterPro" id="IPR001304">
    <property type="entry name" value="C-type_lectin-like"/>
</dbReference>
<keyword evidence="12" id="KW-0424">Laminin EGF-like domain</keyword>
<dbReference type="Pfam" id="PF01437">
    <property type="entry name" value="PSI"/>
    <property type="match status" value="1"/>
</dbReference>
<dbReference type="PROSITE" id="PS50026">
    <property type="entry name" value="EGF_3"/>
    <property type="match status" value="1"/>
</dbReference>
<evidence type="ECO:0000256" key="9">
    <source>
        <dbReference type="ARBA" id="ARBA00023136"/>
    </source>
</evidence>
<keyword evidence="7" id="KW-0677">Repeat</keyword>
<evidence type="ECO:0000259" key="14">
    <source>
        <dbReference type="PROSITE" id="PS01180"/>
    </source>
</evidence>